<dbReference type="RefSeq" id="WP_274584446.1">
    <property type="nucleotide sequence ID" value="NZ_CP146598.1"/>
</dbReference>
<keyword evidence="1" id="KW-0805">Transcription regulation</keyword>
<evidence type="ECO:0000313" key="7">
    <source>
        <dbReference type="Proteomes" id="UP001149607"/>
    </source>
</evidence>
<dbReference type="InterPro" id="IPR050204">
    <property type="entry name" value="AraC_XylS_family_regulators"/>
</dbReference>
<dbReference type="Proteomes" id="UP001149607">
    <property type="component" value="Chromosome"/>
</dbReference>
<dbReference type="PANTHER" id="PTHR46796:SF7">
    <property type="entry name" value="ARAC FAMILY TRANSCRIPTIONAL REGULATOR"/>
    <property type="match status" value="1"/>
</dbReference>
<protein>
    <submittedName>
        <fullName evidence="5">AraC family transcriptional regulator</fullName>
    </submittedName>
</protein>
<dbReference type="EMBL" id="JAPQFL010000001">
    <property type="protein sequence ID" value="MDD9327179.1"/>
    <property type="molecule type" value="Genomic_DNA"/>
</dbReference>
<evidence type="ECO:0000259" key="4">
    <source>
        <dbReference type="PROSITE" id="PS01124"/>
    </source>
</evidence>
<organism evidence="5">
    <name type="scientific">Neisseria leonii</name>
    <dbReference type="NCBI Taxonomy" id="2995413"/>
    <lineage>
        <taxon>Bacteria</taxon>
        <taxon>Pseudomonadati</taxon>
        <taxon>Pseudomonadota</taxon>
        <taxon>Betaproteobacteria</taxon>
        <taxon>Neisseriales</taxon>
        <taxon>Neisseriaceae</taxon>
        <taxon>Neisseria</taxon>
    </lineage>
</organism>
<keyword evidence="7" id="KW-1185">Reference proteome</keyword>
<dbReference type="Pfam" id="PF12833">
    <property type="entry name" value="HTH_18"/>
    <property type="match status" value="1"/>
</dbReference>
<evidence type="ECO:0000256" key="1">
    <source>
        <dbReference type="ARBA" id="ARBA00023015"/>
    </source>
</evidence>
<dbReference type="EMBL" id="CP146598">
    <property type="protein sequence ID" value="WWY03572.1"/>
    <property type="molecule type" value="Genomic_DNA"/>
</dbReference>
<dbReference type="AlphaFoldDB" id="A0A9X4E168"/>
<sequence length="297" mass="33561">MTITEIDRNGGSRHLRLSGRQNGEVFLHTLAHGIEYKYSELETPEYWQQQVGFTPDLRLVVNLGGQTHLRVGRREFKLRAGSPQAGMLLPVCETVEAGKIFHAGRQSELVLFFSRARLSEWCAAHPFLRQIVWRAHLEPYYFPLTPAIAAHIRRLTAAAAPRPWHRLHQEACSTALLAEVLQTLFPQAADTAPATPREKRLARLLELLHDNGSRRLTLAEMAALCHSNPTTLQRDFQTAYGQNIDQYRRLRLLEHARSLIKNGTAAETAAREAGYTNPQSFARAFRKAFGYSPCGCR</sequence>
<evidence type="ECO:0000256" key="2">
    <source>
        <dbReference type="ARBA" id="ARBA00023125"/>
    </source>
</evidence>
<dbReference type="GO" id="GO:0003700">
    <property type="term" value="F:DNA-binding transcription factor activity"/>
    <property type="evidence" value="ECO:0007669"/>
    <property type="project" value="InterPro"/>
</dbReference>
<dbReference type="PROSITE" id="PS01124">
    <property type="entry name" value="HTH_ARAC_FAMILY_2"/>
    <property type="match status" value="1"/>
</dbReference>
<dbReference type="Gene3D" id="1.10.10.60">
    <property type="entry name" value="Homeodomain-like"/>
    <property type="match status" value="1"/>
</dbReference>
<keyword evidence="3" id="KW-0804">Transcription</keyword>
<reference evidence="5" key="1">
    <citation type="submission" date="2022-10" db="EMBL/GenBank/DDBJ databases">
        <authorList>
            <person name="Boutroux M."/>
        </authorList>
    </citation>
    <scope>NUCLEOTIDE SEQUENCE</scope>
    <source>
        <strain evidence="5">51.81</strain>
    </source>
</reference>
<dbReference type="PANTHER" id="PTHR46796">
    <property type="entry name" value="HTH-TYPE TRANSCRIPTIONAL ACTIVATOR RHAS-RELATED"/>
    <property type="match status" value="1"/>
</dbReference>
<feature type="domain" description="HTH araC/xylS-type" evidence="4">
    <location>
        <begin position="202"/>
        <end position="297"/>
    </location>
</feature>
<evidence type="ECO:0000256" key="3">
    <source>
        <dbReference type="ARBA" id="ARBA00023163"/>
    </source>
</evidence>
<accession>A0A9X4E168</accession>
<proteinExistence type="predicted"/>
<reference evidence="6" key="2">
    <citation type="submission" date="2024-02" db="EMBL/GenBank/DDBJ databases">
        <title>Neisseria leonii sp. nov.</title>
        <authorList>
            <person name="Boutroux M."/>
            <person name="Favre-Rochex S."/>
            <person name="Gorgette O."/>
            <person name="Touak G."/>
            <person name="Muhle E."/>
            <person name="Chesneau O."/>
            <person name="Clermont D."/>
            <person name="Rahi P."/>
        </authorList>
    </citation>
    <scope>NUCLEOTIDE SEQUENCE</scope>
    <source>
        <strain evidence="6">51.81</strain>
    </source>
</reference>
<gene>
    <name evidence="5" type="ORF">ORY91_000560</name>
    <name evidence="6" type="ORF">V9W64_02170</name>
</gene>
<dbReference type="SUPFAM" id="SSF46689">
    <property type="entry name" value="Homeodomain-like"/>
    <property type="match status" value="2"/>
</dbReference>
<dbReference type="InterPro" id="IPR009057">
    <property type="entry name" value="Homeodomain-like_sf"/>
</dbReference>
<keyword evidence="2" id="KW-0238">DNA-binding</keyword>
<evidence type="ECO:0000313" key="5">
    <source>
        <dbReference type="EMBL" id="MDD9327179.1"/>
    </source>
</evidence>
<name>A0A9X4E168_9NEIS</name>
<dbReference type="InterPro" id="IPR018060">
    <property type="entry name" value="HTH_AraC"/>
</dbReference>
<dbReference type="GO" id="GO:0043565">
    <property type="term" value="F:sequence-specific DNA binding"/>
    <property type="evidence" value="ECO:0007669"/>
    <property type="project" value="InterPro"/>
</dbReference>
<dbReference type="SMART" id="SM00342">
    <property type="entry name" value="HTH_ARAC"/>
    <property type="match status" value="1"/>
</dbReference>
<evidence type="ECO:0000313" key="6">
    <source>
        <dbReference type="EMBL" id="WWY03572.1"/>
    </source>
</evidence>